<name>A0ABX6JUR7_9MICO</name>
<reference evidence="1 2" key="1">
    <citation type="submission" date="2020-03" db="EMBL/GenBank/DDBJ databases">
        <title>Leucobacter sp. nov., isolated from beetles.</title>
        <authorList>
            <person name="Hyun D.-W."/>
            <person name="Bae J.-W."/>
        </authorList>
    </citation>
    <scope>NUCLEOTIDE SEQUENCE [LARGE SCALE GENOMIC DNA]</scope>
    <source>
        <strain evidence="1 2">HDW9A</strain>
    </source>
</reference>
<protein>
    <recommendedName>
        <fullName evidence="3">AAA domain-containing protein</fullName>
    </recommendedName>
</protein>
<sequence>MALNDELAIWAATRPNWQKDVIARFCKNEILSPDDVIEIADQLVGGTYTAMPDILAADIPGSTASGDSVILSEVSEVAGINALMPDQILPIGTNGLTIIFGNNASGKSGYARLIREAVTSRVKSGQLLGNVFSESMIPQTATISYSVGSKAMSWSLGDQKSIHLSRLRFYDEDCGEAYVTKASEINYQPSALTILDQLSSACEILASEFKDRLLANDSDRPQLPLLNADTSASRFMKSLSADTTPEALSAAITLGDEHDARLARSLTEEARLKGSDPNKEKSRLTELSRDWSVIETHTKELESSLNQESLEALIGQKKRVDQLREAARIASAQSFDSESIVCVGSEAWRALWEAAREFSLADAYQDHSFPFTGEDAVCVLCQQPLSVQAADRLKRFEAFVADHISREADAAAASFSTVKDHLNRLQTLPPSVSSAINRLKEGGENIQETLAWLDSSMQTATVAIKWIDDEDTAEPDPILGTITKEVALKSQKLKELAGKIDAEEFTEILLRTSKTVAELQDSKALSEARAAIDIEIKRLRQRRAIESARRQIVTNSITKKRVELTEKYVTQEVQNLFRSETEQLGLRRVTLNHTGRGKESALEHKPSLLDSKQDAVVEVVLSEGSKRH</sequence>
<keyword evidence="2" id="KW-1185">Reference proteome</keyword>
<evidence type="ECO:0000313" key="2">
    <source>
        <dbReference type="Proteomes" id="UP000503441"/>
    </source>
</evidence>
<proteinExistence type="predicted"/>
<organism evidence="1 2">
    <name type="scientific">Leucobacter coleopterorum</name>
    <dbReference type="NCBI Taxonomy" id="2714933"/>
    <lineage>
        <taxon>Bacteria</taxon>
        <taxon>Bacillati</taxon>
        <taxon>Actinomycetota</taxon>
        <taxon>Actinomycetes</taxon>
        <taxon>Micrococcales</taxon>
        <taxon>Microbacteriaceae</taxon>
        <taxon>Leucobacter</taxon>
    </lineage>
</organism>
<dbReference type="RefSeq" id="WP_166328545.1">
    <property type="nucleotide sequence ID" value="NZ_CP049933.1"/>
</dbReference>
<accession>A0ABX6JUR7</accession>
<gene>
    <name evidence="1" type="ORF">G7066_01650</name>
</gene>
<evidence type="ECO:0000313" key="1">
    <source>
        <dbReference type="EMBL" id="QIM17731.1"/>
    </source>
</evidence>
<dbReference type="EMBL" id="CP049933">
    <property type="protein sequence ID" value="QIM17731.1"/>
    <property type="molecule type" value="Genomic_DNA"/>
</dbReference>
<dbReference type="Proteomes" id="UP000503441">
    <property type="component" value="Chromosome"/>
</dbReference>
<evidence type="ECO:0008006" key="3">
    <source>
        <dbReference type="Google" id="ProtNLM"/>
    </source>
</evidence>